<dbReference type="PROSITE" id="PS50176">
    <property type="entry name" value="ARM_REPEAT"/>
    <property type="match status" value="4"/>
</dbReference>
<evidence type="ECO:0000256" key="3">
    <source>
        <dbReference type="ARBA" id="ARBA00010231"/>
    </source>
</evidence>
<feature type="domain" description="Alpha-D-phosphohexomutase alpha/beta/alpha" evidence="18">
    <location>
        <begin position="1555"/>
        <end position="1665"/>
    </location>
</feature>
<keyword evidence="11" id="KW-0413">Isomerase</keyword>
<dbReference type="InterPro" id="IPR005844">
    <property type="entry name" value="A-D-PHexomutase_a/b/a-I"/>
</dbReference>
<keyword evidence="12" id="KW-0119">Carbohydrate metabolism</keyword>
<dbReference type="Pfam" id="PF00514">
    <property type="entry name" value="Arm"/>
    <property type="match status" value="1"/>
</dbReference>
<comment type="similarity">
    <text evidence="3">Belongs to the phosphohexose mutase family.</text>
</comment>
<dbReference type="PRINTS" id="PR00509">
    <property type="entry name" value="PGMPMM"/>
</dbReference>
<dbReference type="PANTHER" id="PTHR47451:SF1">
    <property type="entry name" value="ARM REPEAT SUPERFAMILY PROTEIN"/>
    <property type="match status" value="1"/>
</dbReference>
<dbReference type="FunFam" id="3.40.120.10:FF:000005">
    <property type="entry name" value="Phosphoglucomutase 5"/>
    <property type="match status" value="1"/>
</dbReference>
<dbReference type="Pfam" id="PF24947">
    <property type="entry name" value="PGM1_C_vert_fung"/>
    <property type="match status" value="1"/>
</dbReference>
<reference evidence="20" key="1">
    <citation type="submission" date="2021-01" db="EMBL/GenBank/DDBJ databases">
        <authorList>
            <person name="Bezrukov I."/>
        </authorList>
    </citation>
    <scope>NUCLEOTIDE SEQUENCE</scope>
</reference>
<keyword evidence="8" id="KW-0479">Metal-binding</keyword>
<dbReference type="Pfam" id="PF10151">
    <property type="entry name" value="TMEM214"/>
    <property type="match status" value="1"/>
</dbReference>
<feature type="region of interest" description="Disordered" evidence="16">
    <location>
        <begin position="575"/>
        <end position="604"/>
    </location>
</feature>
<feature type="region of interest" description="Disordered" evidence="16">
    <location>
        <begin position="1"/>
        <end position="28"/>
    </location>
</feature>
<evidence type="ECO:0000256" key="13">
    <source>
        <dbReference type="ARBA" id="ARBA00049318"/>
    </source>
</evidence>
<feature type="compositionally biased region" description="Polar residues" evidence="16">
    <location>
        <begin position="8"/>
        <end position="20"/>
    </location>
</feature>
<dbReference type="InterPro" id="IPR016024">
    <property type="entry name" value="ARM-type_fold"/>
</dbReference>
<dbReference type="Gene3D" id="3.40.120.10">
    <property type="entry name" value="Alpha-D-Glucose-1,6-Bisphosphate, subunit A, domain 3"/>
    <property type="match status" value="3"/>
</dbReference>
<dbReference type="GO" id="GO:0006006">
    <property type="term" value="P:glucose metabolic process"/>
    <property type="evidence" value="ECO:0007669"/>
    <property type="project" value="UniProtKB-KW"/>
</dbReference>
<dbReference type="GO" id="GO:0004614">
    <property type="term" value="F:phosphoglucomutase activity"/>
    <property type="evidence" value="ECO:0007669"/>
    <property type="project" value="UniProtKB-EC"/>
</dbReference>
<accession>A0A8S1ZFJ9</accession>
<evidence type="ECO:0000256" key="6">
    <source>
        <dbReference type="ARBA" id="ARBA00022526"/>
    </source>
</evidence>
<dbReference type="PANTHER" id="PTHR47451">
    <property type="entry name" value="ARM REPEAT SUPERFAMILY PROTEIN"/>
    <property type="match status" value="1"/>
</dbReference>
<keyword evidence="7" id="KW-0597">Phosphoprotein</keyword>
<evidence type="ECO:0000256" key="8">
    <source>
        <dbReference type="ARBA" id="ARBA00022723"/>
    </source>
</evidence>
<comment type="cofactor">
    <cofactor evidence="2">
        <name>Mg(2+)</name>
        <dbReference type="ChEBI" id="CHEBI:18420"/>
    </cofactor>
</comment>
<dbReference type="EC" id="5.4.2.2" evidence="5"/>
<dbReference type="Pfam" id="PF02880">
    <property type="entry name" value="PGM_PMM_III"/>
    <property type="match status" value="1"/>
</dbReference>
<evidence type="ECO:0000256" key="7">
    <source>
        <dbReference type="ARBA" id="ARBA00022553"/>
    </source>
</evidence>
<comment type="catalytic activity">
    <reaction evidence="13">
        <text>alpha-D-glucose 1,6-bisphosphate + L-seryl-[protein] = O-phospho-L-seryl-[protein] + alpha-D-glucose 6-phosphate</text>
        <dbReference type="Rhea" id="RHEA:68752"/>
        <dbReference type="Rhea" id="RHEA-COMP:9863"/>
        <dbReference type="Rhea" id="RHEA-COMP:11604"/>
        <dbReference type="ChEBI" id="CHEBI:29999"/>
        <dbReference type="ChEBI" id="CHEBI:58225"/>
        <dbReference type="ChEBI" id="CHEBI:58392"/>
        <dbReference type="ChEBI" id="CHEBI:83421"/>
    </reaction>
</comment>
<evidence type="ECO:0000256" key="4">
    <source>
        <dbReference type="ARBA" id="ARBA00011245"/>
    </source>
</evidence>
<dbReference type="Gene3D" id="1.25.10.10">
    <property type="entry name" value="Leucine-rich Repeat Variant"/>
    <property type="match status" value="3"/>
</dbReference>
<dbReference type="Pfam" id="PF02879">
    <property type="entry name" value="PGM_PMM_II"/>
    <property type="match status" value="1"/>
</dbReference>
<dbReference type="EMBL" id="LR999451">
    <property type="protein sequence ID" value="CAE5958323.1"/>
    <property type="molecule type" value="Genomic_DNA"/>
</dbReference>
<dbReference type="NCBIfam" id="NF005737">
    <property type="entry name" value="PRK07564.1-1"/>
    <property type="match status" value="1"/>
</dbReference>
<evidence type="ECO:0000259" key="18">
    <source>
        <dbReference type="Pfam" id="PF02879"/>
    </source>
</evidence>
<dbReference type="SUPFAM" id="SSF53738">
    <property type="entry name" value="Phosphoglucomutase, first 3 domains"/>
    <property type="match status" value="3"/>
</dbReference>
<feature type="compositionally biased region" description="Polar residues" evidence="16">
    <location>
        <begin position="575"/>
        <end position="590"/>
    </location>
</feature>
<evidence type="ECO:0000256" key="15">
    <source>
        <dbReference type="PROSITE-ProRule" id="PRU00259"/>
    </source>
</evidence>
<feature type="region of interest" description="Disordered" evidence="16">
    <location>
        <begin position="86"/>
        <end position="115"/>
    </location>
</feature>
<dbReference type="InterPro" id="IPR036900">
    <property type="entry name" value="A-D-PHexomutase_C_sf"/>
</dbReference>
<evidence type="ECO:0000259" key="17">
    <source>
        <dbReference type="Pfam" id="PF02878"/>
    </source>
</evidence>
<evidence type="ECO:0000256" key="9">
    <source>
        <dbReference type="ARBA" id="ARBA00022737"/>
    </source>
</evidence>
<evidence type="ECO:0000313" key="20">
    <source>
        <dbReference type="EMBL" id="CAE5958323.1"/>
    </source>
</evidence>
<evidence type="ECO:0000256" key="11">
    <source>
        <dbReference type="ARBA" id="ARBA00023235"/>
    </source>
</evidence>
<protein>
    <recommendedName>
        <fullName evidence="5">phosphoglucomutase (alpha-D-glucose-1,6-bisphosphate-dependent)</fullName>
        <ecNumber evidence="5">5.4.2.2</ecNumber>
    </recommendedName>
</protein>
<feature type="repeat" description="ARM" evidence="15">
    <location>
        <begin position="737"/>
        <end position="779"/>
    </location>
</feature>
<evidence type="ECO:0000313" key="21">
    <source>
        <dbReference type="Proteomes" id="UP000682877"/>
    </source>
</evidence>
<proteinExistence type="inferred from homology"/>
<dbReference type="CDD" id="cd03085">
    <property type="entry name" value="PGM1"/>
    <property type="match status" value="1"/>
</dbReference>
<dbReference type="SUPFAM" id="SSF55957">
    <property type="entry name" value="Phosphoglucomutase, C-terminal domain"/>
    <property type="match status" value="1"/>
</dbReference>
<dbReference type="InterPro" id="IPR019308">
    <property type="entry name" value="TMEM214"/>
</dbReference>
<evidence type="ECO:0000256" key="2">
    <source>
        <dbReference type="ARBA" id="ARBA00001946"/>
    </source>
</evidence>
<dbReference type="InterPro" id="IPR016066">
    <property type="entry name" value="A-D-PHexomutase_CS"/>
</dbReference>
<dbReference type="FunFam" id="1.25.10.10:FF:000984">
    <property type="entry name" value="U-box domain-containing protein 2"/>
    <property type="match status" value="1"/>
</dbReference>
<keyword evidence="21" id="KW-1185">Reference proteome</keyword>
<feature type="repeat" description="ARM" evidence="15">
    <location>
        <begin position="694"/>
        <end position="733"/>
    </location>
</feature>
<dbReference type="SMART" id="SM00185">
    <property type="entry name" value="ARM"/>
    <property type="match status" value="9"/>
</dbReference>
<name>A0A8S1ZFJ9_ARAAE</name>
<dbReference type="InterPro" id="IPR005845">
    <property type="entry name" value="A-D-PHexomutase_a/b/a-II"/>
</dbReference>
<keyword evidence="9" id="KW-0677">Repeat</keyword>
<evidence type="ECO:0000256" key="16">
    <source>
        <dbReference type="SAM" id="MobiDB-lite"/>
    </source>
</evidence>
<dbReference type="InterPro" id="IPR005846">
    <property type="entry name" value="A-D-PHexomutase_a/b/a-III"/>
</dbReference>
<dbReference type="InterPro" id="IPR005841">
    <property type="entry name" value="Alpha-D-phosphohexomutase_SF"/>
</dbReference>
<gene>
    <name evidence="20" type="ORF">AARE701A_LOCUS1933</name>
</gene>
<dbReference type="InterPro" id="IPR016055">
    <property type="entry name" value="A-D-PHexomutase_a/b/a-I/II/III"/>
</dbReference>
<keyword evidence="10" id="KW-0460">Magnesium</keyword>
<organism evidence="20 21">
    <name type="scientific">Arabidopsis arenosa</name>
    <name type="common">Sand rock-cress</name>
    <name type="synonym">Cardaminopsis arenosa</name>
    <dbReference type="NCBI Taxonomy" id="38785"/>
    <lineage>
        <taxon>Eukaryota</taxon>
        <taxon>Viridiplantae</taxon>
        <taxon>Streptophyta</taxon>
        <taxon>Embryophyta</taxon>
        <taxon>Tracheophyta</taxon>
        <taxon>Spermatophyta</taxon>
        <taxon>Magnoliopsida</taxon>
        <taxon>eudicotyledons</taxon>
        <taxon>Gunneridae</taxon>
        <taxon>Pentapetalae</taxon>
        <taxon>rosids</taxon>
        <taxon>malvids</taxon>
        <taxon>Brassicales</taxon>
        <taxon>Brassicaceae</taxon>
        <taxon>Camelineae</taxon>
        <taxon>Arabidopsis</taxon>
    </lineage>
</organism>
<comment type="catalytic activity">
    <reaction evidence="14">
        <text>O-phospho-L-seryl-[protein] + alpha-D-glucose 1-phosphate = alpha-D-glucose 1,6-bisphosphate + L-seryl-[protein]</text>
        <dbReference type="Rhea" id="RHEA:68748"/>
        <dbReference type="Rhea" id="RHEA-COMP:9863"/>
        <dbReference type="Rhea" id="RHEA-COMP:11604"/>
        <dbReference type="ChEBI" id="CHEBI:29999"/>
        <dbReference type="ChEBI" id="CHEBI:58392"/>
        <dbReference type="ChEBI" id="CHEBI:58601"/>
        <dbReference type="ChEBI" id="CHEBI:83421"/>
    </reaction>
</comment>
<keyword evidence="6" id="KW-0313">Glucose metabolism</keyword>
<feature type="repeat" description="ARM" evidence="15">
    <location>
        <begin position="1271"/>
        <end position="1313"/>
    </location>
</feature>
<evidence type="ECO:0000256" key="14">
    <source>
        <dbReference type="ARBA" id="ARBA00049409"/>
    </source>
</evidence>
<dbReference type="Gene3D" id="3.30.310.50">
    <property type="entry name" value="Alpha-D-phosphohexomutase, C-terminal domain"/>
    <property type="match status" value="1"/>
</dbReference>
<dbReference type="PROSITE" id="PS00710">
    <property type="entry name" value="PGM_PMM"/>
    <property type="match status" value="1"/>
</dbReference>
<evidence type="ECO:0000256" key="12">
    <source>
        <dbReference type="ARBA" id="ARBA00023277"/>
    </source>
</evidence>
<evidence type="ECO:0000256" key="1">
    <source>
        <dbReference type="ARBA" id="ARBA00000443"/>
    </source>
</evidence>
<dbReference type="Pfam" id="PF02878">
    <property type="entry name" value="PGM_PMM_I"/>
    <property type="match status" value="1"/>
</dbReference>
<dbReference type="SUPFAM" id="SSF48371">
    <property type="entry name" value="ARM repeat"/>
    <property type="match status" value="2"/>
</dbReference>
<evidence type="ECO:0000259" key="19">
    <source>
        <dbReference type="Pfam" id="PF02880"/>
    </source>
</evidence>
<feature type="domain" description="Alpha-D-phosphohexomutase alpha/beta/alpha" evidence="17">
    <location>
        <begin position="1373"/>
        <end position="1520"/>
    </location>
</feature>
<dbReference type="InterPro" id="IPR011989">
    <property type="entry name" value="ARM-like"/>
</dbReference>
<feature type="repeat" description="ARM" evidence="15">
    <location>
        <begin position="972"/>
        <end position="1001"/>
    </location>
</feature>
<dbReference type="FunFam" id="3.40.120.10:FF:000009">
    <property type="entry name" value="Phosphoglucomutase, cytoplasmic 1"/>
    <property type="match status" value="1"/>
</dbReference>
<feature type="domain" description="Alpha-D-phosphohexomutase alpha/beta/alpha" evidence="19">
    <location>
        <begin position="1674"/>
        <end position="1774"/>
    </location>
</feature>
<comment type="subunit">
    <text evidence="4">Monomer.</text>
</comment>
<dbReference type="GO" id="GO:0000287">
    <property type="term" value="F:magnesium ion binding"/>
    <property type="evidence" value="ECO:0007669"/>
    <property type="project" value="InterPro"/>
</dbReference>
<dbReference type="Proteomes" id="UP000682877">
    <property type="component" value="Chromosome 1"/>
</dbReference>
<evidence type="ECO:0000256" key="10">
    <source>
        <dbReference type="ARBA" id="ARBA00022842"/>
    </source>
</evidence>
<dbReference type="FunFam" id="3.30.310.50:FF:000002">
    <property type="entry name" value="Phosphoglucomutase 5"/>
    <property type="match status" value="1"/>
</dbReference>
<dbReference type="InterPro" id="IPR000225">
    <property type="entry name" value="Armadillo"/>
</dbReference>
<sequence>MDPIESVEYNNGFETTNGDSHNNDHGWKKVVYPKRNRKQKPADQATAVANGVTGNLIANGTLSNGGDNIFRSLEEQAEDRHRRILAAKKASDAADMSDGGRSKRRSNGYGDEGYDFDDSDSEIAVGKENLKAEEVKKPKVKKVKKPKVTLAEAAANIDVSNLAAFLVEASESYASQPEIQLMRYADYFGRSLSQVSSAHFPWVKTFKESPLSKLIDIPLCHIPEAVYKTSADWINQRPIEALGAFVLWALDCILADLAVQQGGAKGGKKGAQNASSKSQVAIFVAVAMVLRKKPDALTNILPTLRENPKYQGQDKLPVTVWMMAQASQGDISVGLYSWAHNLLPVVSSKSCNPQSRDLILQLVERILSNPKARTILVNGAVRKGERLIPPPSFEILVRLTFPASSARVKATERFEAIYPLLKEVSLAGAPGSKAMKQVTQQIFTFALKAAGEENPLLAKEATAITIWALTQNVDCCKHWENLYTDNLKASVAVLKKLMDEWKELSVKLTPVASGIGVLELPCLRLLPISSIQIQFLTVEARKQPRRRRRRELSFSHFPVLIQSNRRLRHGFSQLNSSFDGSNSGETGSDTTFEDGEEARRESSSGVGDSYVALFVGMLGLDNDPLDREQAIEALWKYSLGGKKCVDAIMQFHGCLSLIVNLLKSDSSSACEAAAGLIRSIAAVNLYRESVAESGALEEITALLSRPSLATVVKEQCICALWNLTVDEEIREKVADFDILRLLISFLEDDDVNVKEAAGGVLANLALSRSNHKILVEVGVIPKLAKLLKGDNTENKGSKIIRKEARNVLLELAKDEYYRILVIEEGVVPIPIIGADAYKSFRPDLYSWPSLPDGIKIEQTAKAPSRFGASELLLGLNVDKNVNDVDEAKMKAIVGRTNQQFLARIGAIEFEKEIKSEGPGKSQQLTLLPCVDGVARLVLILGLADELAVTRAAESIADASINEDMRVSFMEAGAVKPLVQLLANNNKEAVKLPVIRALKNLSLSRTVCQRIEAEGAVWFLINLLKQPEISLSVTEHILDILAHILDPCKEMESKFYEGPVNGSKADSRKEVLDAAVFSRLAQIAKTASPNLLRNAISVIEFGIVSNPNMDTIISGDITTVLDLALRQKVLEEPENEAEELEKHLLELEEAGLTISAASRLLTKLVDSESFRQTIDVAVFTELLRKILKSSLPLHYKDWVAACLVKLTALSSPSQSLNNPINIEVTLYKTIPSLVEQMSFSSSPEAKEAAVLELNKIVSEGVPESTQTLASHGGIEPLVKLLEERNERCVEASLSVLYNLSMDSENHTAIIRAGAVPVLRRIVMSQRPQWEKALRAAFIITTTSLSLRSILIFVLFKTNMVFKVSTVSTSPIDGQKPGTSGLRKKVKVFKQPNYLENFVQATFNALTAEKVKGATLVVSGDGRYYSKDAVQIIIKMAAANGVRRVWVGKNTLLSTPAVSAVIRERSGADGSKATGAFILTASHNPGGPTEDFGIKYNMENGGPAPESITDKIYENTKTIKEYPIADDLPNVDISTIGVTSFEGPDGKFDVEVFDSADDYVKLMKSIFDFESIRKLLSSPKFTFCYDALHGVAGAYAHRIFVEELGAQESALLNCTPKEDFGGGHPDPNLTYAKELVARMGLSKSDTGGEPPEFGAAADGDADRNMILGKRFFVTPSDSVAIIAANAIGAIPYFSSGLKGVARSMPTSAALDVVAKSLNLKFFEVPTGWKFFGNLMDAGMCSVCGEESFGTGSDHIREKDGIWAVLAWMSILAHKNKGNIDGNAKLVSVEDIVRQHWATYGRHYYTRYDYENVDAGKAKELMEHLVKLQSSIPEVNKIVKGIRSDVANVASADEFEYKDPVDGSISKHQGIRYLFEDGSRLVFRLSGTGSEGATIRLYIEQYEKDASKTGRESQEALSPLVDLALKLSKMEEFTGRSAPTVIT</sequence>
<comment type="catalytic activity">
    <reaction evidence="1">
        <text>alpha-D-glucose 1-phosphate = alpha-D-glucose 6-phosphate</text>
        <dbReference type="Rhea" id="RHEA:23536"/>
        <dbReference type="ChEBI" id="CHEBI:58225"/>
        <dbReference type="ChEBI" id="CHEBI:58601"/>
        <dbReference type="EC" id="5.4.2.2"/>
    </reaction>
</comment>
<evidence type="ECO:0000256" key="5">
    <source>
        <dbReference type="ARBA" id="ARBA00012728"/>
    </source>
</evidence>
<dbReference type="FunFam" id="3.40.120.10:FF:000004">
    <property type="entry name" value="Phosphoglucomutase 5"/>
    <property type="match status" value="1"/>
</dbReference>